<proteinExistence type="predicted"/>
<evidence type="ECO:0000313" key="1">
    <source>
        <dbReference type="EMBL" id="VUC23051.1"/>
    </source>
</evidence>
<dbReference type="Proteomes" id="UP000766486">
    <property type="component" value="Unassembled WGS sequence"/>
</dbReference>
<dbReference type="EMBL" id="CABFNS010000698">
    <property type="protein sequence ID" value="VUC23051.1"/>
    <property type="molecule type" value="Genomic_DNA"/>
</dbReference>
<reference evidence="1 2" key="1">
    <citation type="submission" date="2019-06" db="EMBL/GenBank/DDBJ databases">
        <authorList>
            <person name="Broberg M."/>
        </authorList>
    </citation>
    <scope>NUCLEOTIDE SEQUENCE [LARGE SCALE GENOMIC DNA]</scope>
</reference>
<evidence type="ECO:0000313" key="2">
    <source>
        <dbReference type="Proteomes" id="UP000766486"/>
    </source>
</evidence>
<keyword evidence="2" id="KW-1185">Reference proteome</keyword>
<gene>
    <name evidence="1" type="ORF">CLO192961_LOCUS98310</name>
</gene>
<accession>A0ABY6TWI3</accession>
<comment type="caution">
    <text evidence="1">The sequence shown here is derived from an EMBL/GenBank/DDBJ whole genome shotgun (WGS) entry which is preliminary data.</text>
</comment>
<sequence length="83" mass="9709">MAYMKSNVKMVYARFRSLLRQYLRRQEKHVYEISAPFNFKKEPTCFPGLSEEKITNLRENTSTSRIDIAALMPRSYSGTNLAI</sequence>
<organism evidence="1 2">
    <name type="scientific">Bionectria ochroleuca</name>
    <name type="common">Gliocladium roseum</name>
    <dbReference type="NCBI Taxonomy" id="29856"/>
    <lineage>
        <taxon>Eukaryota</taxon>
        <taxon>Fungi</taxon>
        <taxon>Dikarya</taxon>
        <taxon>Ascomycota</taxon>
        <taxon>Pezizomycotina</taxon>
        <taxon>Sordariomycetes</taxon>
        <taxon>Hypocreomycetidae</taxon>
        <taxon>Hypocreales</taxon>
        <taxon>Bionectriaceae</taxon>
        <taxon>Clonostachys</taxon>
    </lineage>
</organism>
<name>A0ABY6TWI3_BIOOC</name>
<protein>
    <submittedName>
        <fullName evidence="1">Uncharacterized protein</fullName>
    </submittedName>
</protein>